<protein>
    <submittedName>
        <fullName evidence="5">Type-1 restriction enzyme MjaXIP specificity protein</fullName>
    </submittedName>
</protein>
<dbReference type="EMBL" id="CP010070">
    <property type="protein sequence ID" value="AIZ56626.1"/>
    <property type="molecule type" value="Genomic_DNA"/>
</dbReference>
<dbReference type="Proteomes" id="UP000030787">
    <property type="component" value="Chromosome"/>
</dbReference>
<evidence type="ECO:0000259" key="4">
    <source>
        <dbReference type="Pfam" id="PF01420"/>
    </source>
</evidence>
<feature type="domain" description="Type I restriction modification DNA specificity" evidence="4">
    <location>
        <begin position="53"/>
        <end position="176"/>
    </location>
</feature>
<proteinExistence type="inferred from homology"/>
<dbReference type="RefSeq" id="WP_052399278.1">
    <property type="nucleotide sequence ID" value="NZ_CP010070.1"/>
</dbReference>
<keyword evidence="3" id="KW-0238">DNA-binding</keyword>
<reference evidence="5 6" key="1">
    <citation type="journal article" date="2014" name="Appl. Environ. Microbiol.">
        <title>Comparative Genome Analysis of 'Candidatus Methanoplasma termitum' Indicates a New Mode of Energy Metabolism in the Seventh Order of Methanogens.</title>
        <authorList>
            <person name="Lang K."/>
            <person name="Schuldes J."/>
            <person name="Klingl A."/>
            <person name="Poehlein A."/>
            <person name="Daniel R."/>
            <person name="Brune A."/>
        </authorList>
    </citation>
    <scope>NUCLEOTIDE SEQUENCE [LARGE SCALE GENOMIC DNA]</scope>
    <source>
        <strain evidence="6">Mpt1</strain>
    </source>
</reference>
<keyword evidence="2" id="KW-0680">Restriction system</keyword>
<comment type="similarity">
    <text evidence="1">Belongs to the type-I restriction system S methylase family.</text>
</comment>
<dbReference type="REBASE" id="98774">
    <property type="entry name" value="S.MteMpt1ORF7440P"/>
</dbReference>
<organism evidence="5 6">
    <name type="scientific">Candidatus Methanoplasma termitum</name>
    <dbReference type="NCBI Taxonomy" id="1577791"/>
    <lineage>
        <taxon>Archaea</taxon>
        <taxon>Methanobacteriati</taxon>
        <taxon>Thermoplasmatota</taxon>
        <taxon>Thermoplasmata</taxon>
        <taxon>Methanomassiliicoccales</taxon>
        <taxon>Methanomassiliicoccaceae</taxon>
        <taxon>Candidatus Methanoplasma</taxon>
    </lineage>
</organism>
<dbReference type="Gene3D" id="3.90.220.20">
    <property type="entry name" value="DNA methylase specificity domains"/>
    <property type="match status" value="2"/>
</dbReference>
<gene>
    <name evidence="5" type="ORF">Mpt1_c07430</name>
</gene>
<dbReference type="InterPro" id="IPR000055">
    <property type="entry name" value="Restrct_endonuc_typeI_TRD"/>
</dbReference>
<evidence type="ECO:0000256" key="2">
    <source>
        <dbReference type="ARBA" id="ARBA00022747"/>
    </source>
</evidence>
<dbReference type="PANTHER" id="PTHR30408:SF12">
    <property type="entry name" value="TYPE I RESTRICTION ENZYME MJAVIII SPECIFICITY SUBUNIT"/>
    <property type="match status" value="1"/>
</dbReference>
<accession>A0A0A7LGM2</accession>
<feature type="domain" description="Type I restriction modification DNA specificity" evidence="4">
    <location>
        <begin position="225"/>
        <end position="363"/>
    </location>
</feature>
<dbReference type="STRING" id="1577791.Mpt1_c07430"/>
<dbReference type="GeneID" id="25399468"/>
<evidence type="ECO:0000256" key="3">
    <source>
        <dbReference type="ARBA" id="ARBA00023125"/>
    </source>
</evidence>
<evidence type="ECO:0000256" key="1">
    <source>
        <dbReference type="ARBA" id="ARBA00010923"/>
    </source>
</evidence>
<dbReference type="OrthoDB" id="84651at2157"/>
<dbReference type="InterPro" id="IPR052021">
    <property type="entry name" value="Type-I_RS_S_subunit"/>
</dbReference>
<dbReference type="HOGENOM" id="CLU_021095_10_1_2"/>
<dbReference type="CDD" id="cd16961">
    <property type="entry name" value="RMtype1_S_TRD-CR_like"/>
    <property type="match status" value="1"/>
</dbReference>
<dbReference type="GO" id="GO:0003677">
    <property type="term" value="F:DNA binding"/>
    <property type="evidence" value="ECO:0007669"/>
    <property type="project" value="UniProtKB-KW"/>
</dbReference>
<dbReference type="PANTHER" id="PTHR30408">
    <property type="entry name" value="TYPE-1 RESTRICTION ENZYME ECOKI SPECIFICITY PROTEIN"/>
    <property type="match status" value="1"/>
</dbReference>
<dbReference type="KEGG" id="mear:Mpt1_c07430"/>
<evidence type="ECO:0000313" key="6">
    <source>
        <dbReference type="Proteomes" id="UP000030787"/>
    </source>
</evidence>
<dbReference type="Pfam" id="PF01420">
    <property type="entry name" value="Methylase_S"/>
    <property type="match status" value="2"/>
</dbReference>
<evidence type="ECO:0000313" key="5">
    <source>
        <dbReference type="EMBL" id="AIZ56626.1"/>
    </source>
</evidence>
<dbReference type="GO" id="GO:0009307">
    <property type="term" value="P:DNA restriction-modification system"/>
    <property type="evidence" value="ECO:0007669"/>
    <property type="project" value="UniProtKB-KW"/>
</dbReference>
<name>A0A0A7LGM2_9ARCH</name>
<dbReference type="SUPFAM" id="SSF116734">
    <property type="entry name" value="DNA methylase specificity domain"/>
    <property type="match status" value="2"/>
</dbReference>
<dbReference type="AlphaFoldDB" id="A0A0A7LGM2"/>
<dbReference type="InterPro" id="IPR044946">
    <property type="entry name" value="Restrct_endonuc_typeI_TRD_sf"/>
</dbReference>
<keyword evidence="6" id="KW-1185">Reference proteome</keyword>
<sequence>MDKLKDNILALESGSREKGGAVDSGIPSIGGEHLNSNGGFILSPEKLKFVSEEHYKNMKKGRIRPNDILIVKDGATTGKVSFVDSSFPFSEAAINEHIFLIRTKPQLLPKYLFYFFFSDRGQRQIMKDYRGATIGGISRGFINMDISLPSLSDQEKIIDVLDYTSMLIEKRRVQIEKLELLVKSQFIEMFGDPVTNGKGWPTKPIKGFAMVRIGPFGSLLHAEDYVENGIPLVNPSHIIDGEIVPDMKLTLPLEKYDSLSAYAMQIGDVVLGRRGEIGRCAVVDNGKYLCGTGSMFIRIEHDYLSVMLQHLISSEAMRQVLENKAVGTTMMNLNAGTIANLDVFMPPLDLQYRFADFVKQVDKSKF</sequence>